<protein>
    <recommendedName>
        <fullName evidence="4">CCHC-type domain-containing protein</fullName>
    </recommendedName>
</protein>
<comment type="caution">
    <text evidence="2">The sequence shown here is derived from an EMBL/GenBank/DDBJ whole genome shotgun (WGS) entry which is preliminary data.</text>
</comment>
<evidence type="ECO:0000313" key="3">
    <source>
        <dbReference type="Proteomes" id="UP000826656"/>
    </source>
</evidence>
<accession>A0ABQ7W7U7</accession>
<keyword evidence="3" id="KW-1185">Reference proteome</keyword>
<organism evidence="2 3">
    <name type="scientific">Solanum tuberosum</name>
    <name type="common">Potato</name>
    <dbReference type="NCBI Taxonomy" id="4113"/>
    <lineage>
        <taxon>Eukaryota</taxon>
        <taxon>Viridiplantae</taxon>
        <taxon>Streptophyta</taxon>
        <taxon>Embryophyta</taxon>
        <taxon>Tracheophyta</taxon>
        <taxon>Spermatophyta</taxon>
        <taxon>Magnoliopsida</taxon>
        <taxon>eudicotyledons</taxon>
        <taxon>Gunneridae</taxon>
        <taxon>Pentapetalae</taxon>
        <taxon>asterids</taxon>
        <taxon>lamiids</taxon>
        <taxon>Solanales</taxon>
        <taxon>Solanaceae</taxon>
        <taxon>Solanoideae</taxon>
        <taxon>Solaneae</taxon>
        <taxon>Solanum</taxon>
    </lineage>
</organism>
<proteinExistence type="predicted"/>
<dbReference type="EMBL" id="JAIVGD010000003">
    <property type="protein sequence ID" value="KAH0776802.1"/>
    <property type="molecule type" value="Genomic_DNA"/>
</dbReference>
<reference evidence="2 3" key="1">
    <citation type="journal article" date="2021" name="bioRxiv">
        <title>Chromosome-scale and haplotype-resolved genome assembly of a tetraploid potato cultivar.</title>
        <authorList>
            <person name="Sun H."/>
            <person name="Jiao W.-B."/>
            <person name="Krause K."/>
            <person name="Campoy J.A."/>
            <person name="Goel M."/>
            <person name="Folz-Donahue K."/>
            <person name="Kukat C."/>
            <person name="Huettel B."/>
            <person name="Schneeberger K."/>
        </authorList>
    </citation>
    <scope>NUCLEOTIDE SEQUENCE [LARGE SCALE GENOMIC DNA]</scope>
    <source>
        <strain evidence="2">SolTubOtavaFocal</strain>
        <tissue evidence="2">Leaves</tissue>
    </source>
</reference>
<name>A0ABQ7W7U7_SOLTU</name>
<evidence type="ECO:0008006" key="4">
    <source>
        <dbReference type="Google" id="ProtNLM"/>
    </source>
</evidence>
<dbReference type="Proteomes" id="UP000826656">
    <property type="component" value="Unassembled WGS sequence"/>
</dbReference>
<sequence>MRSNMVAIKYDYVPKYCFDCKMQGHSNEECRMCKMPQPRNGEYCQYDKGGGTKSSEPPPVPSKLPNVHGIQKGKARVLSSGRVVGDPGQWNVVKDLRPREYQLPITVKVKNLQATSEHENSSSTKTNKDAGIYQQRESSKDWVTLLLGKLCFRDGLAIVEVLNAVQIDESHMIQMESLNRILHDIISHNLDEIKSLQSEENQIAKGVIETKESEEIWDYVPLEEDISPKV</sequence>
<feature type="region of interest" description="Disordered" evidence="1">
    <location>
        <begin position="46"/>
        <end position="65"/>
    </location>
</feature>
<evidence type="ECO:0000313" key="2">
    <source>
        <dbReference type="EMBL" id="KAH0776802.1"/>
    </source>
</evidence>
<evidence type="ECO:0000256" key="1">
    <source>
        <dbReference type="SAM" id="MobiDB-lite"/>
    </source>
</evidence>
<gene>
    <name evidence="2" type="ORF">KY290_008213</name>
</gene>
<feature type="region of interest" description="Disordered" evidence="1">
    <location>
        <begin position="113"/>
        <end position="132"/>
    </location>
</feature>